<dbReference type="EMBL" id="JBHSNF010000001">
    <property type="protein sequence ID" value="MFC5525100.1"/>
    <property type="molecule type" value="Genomic_DNA"/>
</dbReference>
<dbReference type="PANTHER" id="PTHR30417">
    <property type="entry name" value="N-ACETYLMURAMOYL-L-ALANINE AMIDASE AMID"/>
    <property type="match status" value="1"/>
</dbReference>
<dbReference type="InterPro" id="IPR036505">
    <property type="entry name" value="Amidase/PGRP_sf"/>
</dbReference>
<gene>
    <name evidence="6" type="ORF">ACFPPA_05030</name>
</gene>
<name>A0ABW0QL83_9GAMM</name>
<keyword evidence="7" id="KW-1185">Reference proteome</keyword>
<dbReference type="CDD" id="cd06583">
    <property type="entry name" value="PGRP"/>
    <property type="match status" value="1"/>
</dbReference>
<keyword evidence="3" id="KW-0378">Hydrolase</keyword>
<dbReference type="EC" id="3.5.1.28" evidence="2"/>
<evidence type="ECO:0000313" key="6">
    <source>
        <dbReference type="EMBL" id="MFC5525100.1"/>
    </source>
</evidence>
<dbReference type="Gene3D" id="3.40.80.10">
    <property type="entry name" value="Peptidoglycan recognition protein-like"/>
    <property type="match status" value="1"/>
</dbReference>
<feature type="domain" description="N-acetylmuramoyl-L-alanine amidase" evidence="5">
    <location>
        <begin position="19"/>
        <end position="199"/>
    </location>
</feature>
<sequence length="212" mass="23328">MAKLEDGKLVDKDVEIKLYPSIEHGTLDKVSSIVLHRTDSSSAAGTLSAYAGGKETGAHFLLDKLGHIYQTARLDRICWHVGILVARCQMEKSCDPKELKTIAALMHEKGVAFGRRAKNLSQHEVGKKYPMRYPANGDSLGIEVVGMYLPAENAFEKPTPAQFKSLKYLVDILVGEFRLNRMSDVYAHGAIARKELSEGAQLLQYVLSGVAP</sequence>
<evidence type="ECO:0000256" key="3">
    <source>
        <dbReference type="ARBA" id="ARBA00022801"/>
    </source>
</evidence>
<dbReference type="RefSeq" id="WP_377317864.1">
    <property type="nucleotide sequence ID" value="NZ_JBHSNF010000001.1"/>
</dbReference>
<dbReference type="InterPro" id="IPR051206">
    <property type="entry name" value="NAMLAA_amidase_2"/>
</dbReference>
<evidence type="ECO:0000259" key="5">
    <source>
        <dbReference type="SMART" id="SM00644"/>
    </source>
</evidence>
<keyword evidence="4" id="KW-0961">Cell wall biogenesis/degradation</keyword>
<dbReference type="InterPro" id="IPR002502">
    <property type="entry name" value="Amidase_domain"/>
</dbReference>
<comment type="catalytic activity">
    <reaction evidence="1">
        <text>Hydrolyzes the link between N-acetylmuramoyl residues and L-amino acid residues in certain cell-wall glycopeptides.</text>
        <dbReference type="EC" id="3.5.1.28"/>
    </reaction>
</comment>
<proteinExistence type="predicted"/>
<comment type="caution">
    <text evidence="6">The sequence shown here is derived from an EMBL/GenBank/DDBJ whole genome shotgun (WGS) entry which is preliminary data.</text>
</comment>
<dbReference type="SUPFAM" id="SSF55846">
    <property type="entry name" value="N-acetylmuramoyl-L-alanine amidase-like"/>
    <property type="match status" value="1"/>
</dbReference>
<dbReference type="PANTHER" id="PTHR30417:SF1">
    <property type="entry name" value="N-ACETYLMURAMOYL-L-ALANINE AMIDASE AMID"/>
    <property type="match status" value="1"/>
</dbReference>
<dbReference type="Pfam" id="PF01510">
    <property type="entry name" value="Amidase_2"/>
    <property type="match status" value="1"/>
</dbReference>
<protein>
    <recommendedName>
        <fullName evidence="2">N-acetylmuramoyl-L-alanine amidase</fullName>
        <ecNumber evidence="2">3.5.1.28</ecNumber>
    </recommendedName>
</protein>
<reference evidence="7" key="1">
    <citation type="journal article" date="2019" name="Int. J. Syst. Evol. Microbiol.">
        <title>The Global Catalogue of Microorganisms (GCM) 10K type strain sequencing project: providing services to taxonomists for standard genome sequencing and annotation.</title>
        <authorList>
            <consortium name="The Broad Institute Genomics Platform"/>
            <consortium name="The Broad Institute Genome Sequencing Center for Infectious Disease"/>
            <person name="Wu L."/>
            <person name="Ma J."/>
        </authorList>
    </citation>
    <scope>NUCLEOTIDE SEQUENCE [LARGE SCALE GENOMIC DNA]</scope>
    <source>
        <strain evidence="7">CGMCC 1.16619</strain>
    </source>
</reference>
<dbReference type="Proteomes" id="UP001596114">
    <property type="component" value="Unassembled WGS sequence"/>
</dbReference>
<dbReference type="SMART" id="SM00644">
    <property type="entry name" value="Ami_2"/>
    <property type="match status" value="1"/>
</dbReference>
<evidence type="ECO:0000256" key="1">
    <source>
        <dbReference type="ARBA" id="ARBA00001561"/>
    </source>
</evidence>
<evidence type="ECO:0000256" key="2">
    <source>
        <dbReference type="ARBA" id="ARBA00011901"/>
    </source>
</evidence>
<accession>A0ABW0QL83</accession>
<organism evidence="6 7">
    <name type="scientific">Rhodanobacter ginsengisoli</name>
    <dbReference type="NCBI Taxonomy" id="418646"/>
    <lineage>
        <taxon>Bacteria</taxon>
        <taxon>Pseudomonadati</taxon>
        <taxon>Pseudomonadota</taxon>
        <taxon>Gammaproteobacteria</taxon>
        <taxon>Lysobacterales</taxon>
        <taxon>Rhodanobacteraceae</taxon>
        <taxon>Rhodanobacter</taxon>
    </lineage>
</organism>
<evidence type="ECO:0000313" key="7">
    <source>
        <dbReference type="Proteomes" id="UP001596114"/>
    </source>
</evidence>
<evidence type="ECO:0000256" key="4">
    <source>
        <dbReference type="ARBA" id="ARBA00023316"/>
    </source>
</evidence>